<keyword evidence="3" id="KW-1185">Reference proteome</keyword>
<feature type="compositionally biased region" description="Polar residues" evidence="1">
    <location>
        <begin position="1"/>
        <end position="25"/>
    </location>
</feature>
<evidence type="ECO:0000313" key="3">
    <source>
        <dbReference type="Proteomes" id="UP000186922"/>
    </source>
</evidence>
<proteinExistence type="predicted"/>
<name>A0A1D1VJD6_RAMVA</name>
<comment type="caution">
    <text evidence="2">The sequence shown here is derived from an EMBL/GenBank/DDBJ whole genome shotgun (WGS) entry which is preliminary data.</text>
</comment>
<reference evidence="2 3" key="1">
    <citation type="journal article" date="2016" name="Nat. Commun.">
        <title>Extremotolerant tardigrade genome and improved radiotolerance of human cultured cells by tardigrade-unique protein.</title>
        <authorList>
            <person name="Hashimoto T."/>
            <person name="Horikawa D.D."/>
            <person name="Saito Y."/>
            <person name="Kuwahara H."/>
            <person name="Kozuka-Hata H."/>
            <person name="Shin-I T."/>
            <person name="Minakuchi Y."/>
            <person name="Ohishi K."/>
            <person name="Motoyama A."/>
            <person name="Aizu T."/>
            <person name="Enomoto A."/>
            <person name="Kondo K."/>
            <person name="Tanaka S."/>
            <person name="Hara Y."/>
            <person name="Koshikawa S."/>
            <person name="Sagara H."/>
            <person name="Miura T."/>
            <person name="Yokobori S."/>
            <person name="Miyagawa K."/>
            <person name="Suzuki Y."/>
            <person name="Kubo T."/>
            <person name="Oyama M."/>
            <person name="Kohara Y."/>
            <person name="Fujiyama A."/>
            <person name="Arakawa K."/>
            <person name="Katayama T."/>
            <person name="Toyoda A."/>
            <person name="Kunieda T."/>
        </authorList>
    </citation>
    <scope>NUCLEOTIDE SEQUENCE [LARGE SCALE GENOMIC DNA]</scope>
    <source>
        <strain evidence="2 3">YOKOZUNA-1</strain>
    </source>
</reference>
<evidence type="ECO:0000256" key="1">
    <source>
        <dbReference type="SAM" id="MobiDB-lite"/>
    </source>
</evidence>
<dbReference type="AlphaFoldDB" id="A0A1D1VJD6"/>
<organism evidence="2 3">
    <name type="scientific">Ramazzottius varieornatus</name>
    <name type="common">Water bear</name>
    <name type="synonym">Tardigrade</name>
    <dbReference type="NCBI Taxonomy" id="947166"/>
    <lineage>
        <taxon>Eukaryota</taxon>
        <taxon>Metazoa</taxon>
        <taxon>Ecdysozoa</taxon>
        <taxon>Tardigrada</taxon>
        <taxon>Eutardigrada</taxon>
        <taxon>Parachela</taxon>
        <taxon>Hypsibioidea</taxon>
        <taxon>Ramazzottiidae</taxon>
        <taxon>Ramazzottius</taxon>
    </lineage>
</organism>
<dbReference type="EMBL" id="BDGG01000006">
    <property type="protein sequence ID" value="GAV01051.1"/>
    <property type="molecule type" value="Genomic_DNA"/>
</dbReference>
<dbReference type="Proteomes" id="UP000186922">
    <property type="component" value="Unassembled WGS sequence"/>
</dbReference>
<feature type="region of interest" description="Disordered" evidence="1">
    <location>
        <begin position="1"/>
        <end position="49"/>
    </location>
</feature>
<accession>A0A1D1VJD6</accession>
<protein>
    <submittedName>
        <fullName evidence="2">Uncharacterized protein</fullName>
    </submittedName>
</protein>
<gene>
    <name evidence="2" type="primary">RvY_11822-1</name>
    <name evidence="2" type="synonym">RvY_11822.1</name>
    <name evidence="2" type="ORF">RvY_11822</name>
</gene>
<evidence type="ECO:0000313" key="2">
    <source>
        <dbReference type="EMBL" id="GAV01051.1"/>
    </source>
</evidence>
<sequence>MEIQISGTSAGTGPLTPSTGAQFGSMTERPSRPHLSLIPVREKTSPHRFPRIIVRHT</sequence>